<proteinExistence type="predicted"/>
<keyword evidence="2" id="KW-0732">Signal</keyword>
<evidence type="ECO:0000313" key="4">
    <source>
        <dbReference type="Proteomes" id="UP001620397"/>
    </source>
</evidence>
<keyword evidence="4" id="KW-1185">Reference proteome</keyword>
<feature type="signal peptide" evidence="2">
    <location>
        <begin position="1"/>
        <end position="31"/>
    </location>
</feature>
<dbReference type="InterPro" id="IPR007466">
    <property type="entry name" value="Peptidyl-Arg-deiminase_porph"/>
</dbReference>
<sequence>MSHNTTRSTPARRSVLLLAAVVLLGTACANAQTRMPHENVRHEGTWLQWPHSYTYGTTYRNRIESTWIEMTRSLVGGEKVHIVAYNAREQDRIERLLMDAGVSLDKVTFVVQPTDDVWVRDNGPIFVVGPDQALAVENWGFNGWGQKEPYQLSAEVPAVVASELRMPTIDLRDYVVEGGAVETDGRGTFLATRSSILNPNRNPDVTEDQMDAALSANLGVSNFIWLDGVKNADITDMHVDGFARFATSDTIVTMSQGDLANWGLSAPDIQRLYSATDVNSVPYKLVQLPLTSKNVVTTYGKDLGYQGSYVNFYVGNDVVLMPTYNDANDAVAKAILQQLFPDRTVVGIDVRNLYANGGMIHCVTQQQPEAASP</sequence>
<protein>
    <submittedName>
        <fullName evidence="3">Agmatine deiminase family protein</fullName>
    </submittedName>
</protein>
<dbReference type="RefSeq" id="WP_404541579.1">
    <property type="nucleotide sequence ID" value="NZ_JADIKL010000010.1"/>
</dbReference>
<dbReference type="Gene3D" id="3.75.10.10">
    <property type="entry name" value="L-arginine/glycine Amidinotransferase, Chain A"/>
    <property type="match status" value="1"/>
</dbReference>
<dbReference type="Proteomes" id="UP001620397">
    <property type="component" value="Unassembled WGS sequence"/>
</dbReference>
<keyword evidence="1" id="KW-0378">Hydrolase</keyword>
<accession>A0ABW8KJA1</accession>
<comment type="caution">
    <text evidence="3">The sequence shown here is derived from an EMBL/GenBank/DDBJ whole genome shotgun (WGS) entry which is preliminary data.</text>
</comment>
<dbReference type="Pfam" id="PF04371">
    <property type="entry name" value="PAD_porph"/>
    <property type="match status" value="1"/>
</dbReference>
<evidence type="ECO:0000256" key="1">
    <source>
        <dbReference type="ARBA" id="ARBA00022801"/>
    </source>
</evidence>
<dbReference type="EMBL" id="JADIKL010000010">
    <property type="protein sequence ID" value="MFK2932215.1"/>
    <property type="molecule type" value="Genomic_DNA"/>
</dbReference>
<evidence type="ECO:0000313" key="3">
    <source>
        <dbReference type="EMBL" id="MFK2932215.1"/>
    </source>
</evidence>
<dbReference type="PROSITE" id="PS51257">
    <property type="entry name" value="PROKAR_LIPOPROTEIN"/>
    <property type="match status" value="1"/>
</dbReference>
<evidence type="ECO:0000256" key="2">
    <source>
        <dbReference type="SAM" id="SignalP"/>
    </source>
</evidence>
<organism evidence="3 4">
    <name type="scientific">Dyella agri</name>
    <dbReference type="NCBI Taxonomy" id="1926869"/>
    <lineage>
        <taxon>Bacteria</taxon>
        <taxon>Pseudomonadati</taxon>
        <taxon>Pseudomonadota</taxon>
        <taxon>Gammaproteobacteria</taxon>
        <taxon>Lysobacterales</taxon>
        <taxon>Rhodanobacteraceae</taxon>
        <taxon>Dyella</taxon>
    </lineage>
</organism>
<feature type="chain" id="PRO_5045970554" evidence="2">
    <location>
        <begin position="32"/>
        <end position="373"/>
    </location>
</feature>
<dbReference type="SUPFAM" id="SSF55909">
    <property type="entry name" value="Pentein"/>
    <property type="match status" value="1"/>
</dbReference>
<gene>
    <name evidence="3" type="ORF">ISP14_15635</name>
</gene>
<name>A0ABW8KJA1_9GAMM</name>
<reference evidence="3 4" key="1">
    <citation type="submission" date="2020-10" db="EMBL/GenBank/DDBJ databases">
        <title>Phylogeny of dyella-like bacteria.</title>
        <authorList>
            <person name="Fu J."/>
        </authorList>
    </citation>
    <scope>NUCLEOTIDE SEQUENCE [LARGE SCALE GENOMIC DNA]</scope>
    <source>
        <strain evidence="3 4">DKC-1</strain>
    </source>
</reference>
<dbReference type="PANTHER" id="PTHR31377:SF0">
    <property type="entry name" value="AGMATINE DEIMINASE-RELATED"/>
    <property type="match status" value="1"/>
</dbReference>
<dbReference type="PANTHER" id="PTHR31377">
    <property type="entry name" value="AGMATINE DEIMINASE-RELATED"/>
    <property type="match status" value="1"/>
</dbReference>